<name>A0A329S0S6_9STRA</name>
<dbReference type="PANTHER" id="PTHR37069">
    <property type="entry name" value="DDE_TNP_1_7 DOMAIN-CONTAINING PROTEIN"/>
    <property type="match status" value="1"/>
</dbReference>
<dbReference type="EMBL" id="MJFZ01000369">
    <property type="protein sequence ID" value="RAW30484.1"/>
    <property type="molecule type" value="Genomic_DNA"/>
</dbReference>
<dbReference type="VEuPathDB" id="FungiDB:PC110_g13175"/>
<evidence type="ECO:0000313" key="2">
    <source>
        <dbReference type="EMBL" id="KAG3208659.1"/>
    </source>
</evidence>
<reference evidence="1" key="2">
    <citation type="submission" date="2018-10" db="EMBL/GenBank/DDBJ databases">
        <title>Effector identification in a new, highly contiguous assembly of the strawberry crown rot pathogen Phytophthora cactorum.</title>
        <authorList>
            <person name="Armitage A.D."/>
            <person name="Nellist C.F."/>
            <person name="Bates H."/>
            <person name="Vickerstaff R.J."/>
            <person name="Harrison R.J."/>
        </authorList>
    </citation>
    <scope>NUCLEOTIDE SEQUENCE</scope>
    <source>
        <strain evidence="1">4032</strain>
        <strain evidence="2">P421</strain>
    </source>
</reference>
<evidence type="ECO:0000313" key="3">
    <source>
        <dbReference type="EMBL" id="RAW30484.1"/>
    </source>
</evidence>
<organism evidence="3 4">
    <name type="scientific">Phytophthora cactorum</name>
    <dbReference type="NCBI Taxonomy" id="29920"/>
    <lineage>
        <taxon>Eukaryota</taxon>
        <taxon>Sar</taxon>
        <taxon>Stramenopiles</taxon>
        <taxon>Oomycota</taxon>
        <taxon>Peronosporomycetes</taxon>
        <taxon>Peronosporales</taxon>
        <taxon>Peronosporaceae</taxon>
        <taxon>Phytophthora</taxon>
    </lineage>
</organism>
<protein>
    <submittedName>
        <fullName evidence="3">Uncharacterized protein</fullName>
    </submittedName>
</protein>
<dbReference type="OrthoDB" id="92663at2759"/>
<evidence type="ECO:0000313" key="4">
    <source>
        <dbReference type="Proteomes" id="UP000251314"/>
    </source>
</evidence>
<dbReference type="Proteomes" id="UP000760860">
    <property type="component" value="Unassembled WGS sequence"/>
</dbReference>
<reference evidence="3 4" key="1">
    <citation type="submission" date="2018-01" db="EMBL/GenBank/DDBJ databases">
        <title>Draft genome of the strawberry crown rot pathogen Phytophthora cactorum.</title>
        <authorList>
            <person name="Armitage A.D."/>
            <person name="Lysoe E."/>
            <person name="Nellist C.F."/>
            <person name="Harrison R.J."/>
            <person name="Brurberg M.B."/>
        </authorList>
    </citation>
    <scope>NUCLEOTIDE SEQUENCE [LARGE SCALE GENOMIC DNA]</scope>
    <source>
        <strain evidence="3 4">10300</strain>
    </source>
</reference>
<sequence length="120" mass="13897">MPTGSSEVFNDSQLAQMKLDGWEVLPENVEAEMVDDPVVDMVYSGYWGPSQDIMASTKSALQLFYYFLPKAFWRGVASQSNLYWAQTLDARLEQAVEKERSVTRRTQRSRDSLWRKHEIV</sequence>
<dbReference type="EMBL" id="RCMI01000257">
    <property type="protein sequence ID" value="KAG2921943.1"/>
    <property type="molecule type" value="Genomic_DNA"/>
</dbReference>
<dbReference type="AlphaFoldDB" id="A0A329S0S6"/>
<dbReference type="EMBL" id="RCMV01001427">
    <property type="protein sequence ID" value="KAG3208659.1"/>
    <property type="molecule type" value="Genomic_DNA"/>
</dbReference>
<evidence type="ECO:0000313" key="1">
    <source>
        <dbReference type="EMBL" id="KAG2921943.1"/>
    </source>
</evidence>
<accession>A0A329S0S6</accession>
<gene>
    <name evidence="3" type="ORF">PC110_g13175</name>
    <name evidence="1" type="ORF">PC115_g9377</name>
    <name evidence="2" type="ORF">PC129_g20320</name>
</gene>
<keyword evidence="4" id="KW-1185">Reference proteome</keyword>
<dbReference type="PANTHER" id="PTHR37069:SF2">
    <property type="entry name" value="PIGGYBAC TRANSPOSABLE ELEMENT-DERIVED PROTEIN DOMAIN-CONTAINING PROTEIN"/>
    <property type="match status" value="1"/>
</dbReference>
<dbReference type="Proteomes" id="UP000774804">
    <property type="component" value="Unassembled WGS sequence"/>
</dbReference>
<dbReference type="Proteomes" id="UP000251314">
    <property type="component" value="Unassembled WGS sequence"/>
</dbReference>
<comment type="caution">
    <text evidence="3">The sequence shown here is derived from an EMBL/GenBank/DDBJ whole genome shotgun (WGS) entry which is preliminary data.</text>
</comment>
<proteinExistence type="predicted"/>